<sequence>MLILYVAPRYHTNQIPITEGLLKAGYQVRFLAMYKGVSENYEALKPDILKTPIILRTVYKIIRKRRGEVYAENWMLRNYKPGYIQILNYLRTSKPDIVILRERSRQSRIVHACCKLLGIRNVILYNQNPINADEWRGKRLKQMLAKIVFPKVRYSPVKYVNLLNSSYSSPTIPVNSHAYFAPFVQEVNIIPEEKKYVKDGIIRILDVGKYRDYKNHKILVEAVSLIKERKNFHITIVGQVSNEDEQEYFDSLASMIQDYNLQGKFTLLKNIPYRRMKELYTDHDIFVLPSKKEVASISVLEAMSNGLCTISTDNNGTAFYVLEGNAGLIFDNTSAKDLASKLVYFLGHQEEISYYGKNALNYIRENCGFEKYLERLRHIVRKEFKSDI</sequence>
<gene>
    <name evidence="2" type="ORF">GJU40_12680</name>
</gene>
<proteinExistence type="predicted"/>
<dbReference type="SUPFAM" id="SSF53756">
    <property type="entry name" value="UDP-Glycosyltransferase/glycogen phosphorylase"/>
    <property type="match status" value="1"/>
</dbReference>
<keyword evidence="2" id="KW-0808">Transferase</keyword>
<dbReference type="CDD" id="cd03801">
    <property type="entry name" value="GT4_PimA-like"/>
    <property type="match status" value="1"/>
</dbReference>
<keyword evidence="3" id="KW-1185">Reference proteome</keyword>
<evidence type="ECO:0000313" key="3">
    <source>
        <dbReference type="Proteomes" id="UP000448867"/>
    </source>
</evidence>
<dbReference type="Proteomes" id="UP000448867">
    <property type="component" value="Unassembled WGS sequence"/>
</dbReference>
<dbReference type="GO" id="GO:0016757">
    <property type="term" value="F:glycosyltransferase activity"/>
    <property type="evidence" value="ECO:0007669"/>
    <property type="project" value="InterPro"/>
</dbReference>
<dbReference type="PANTHER" id="PTHR12526">
    <property type="entry name" value="GLYCOSYLTRANSFERASE"/>
    <property type="match status" value="1"/>
</dbReference>
<dbReference type="PANTHER" id="PTHR12526:SF630">
    <property type="entry name" value="GLYCOSYLTRANSFERASE"/>
    <property type="match status" value="1"/>
</dbReference>
<reference evidence="2 3" key="1">
    <citation type="submission" date="2019-11" db="EMBL/GenBank/DDBJ databases">
        <title>Bacillus lacus genome.</title>
        <authorList>
            <person name="Allen C.J."/>
            <person name="Newman J.D."/>
        </authorList>
    </citation>
    <scope>NUCLEOTIDE SEQUENCE [LARGE SCALE GENOMIC DNA]</scope>
    <source>
        <strain evidence="2 3">KCTC 33946</strain>
    </source>
</reference>
<dbReference type="InterPro" id="IPR001296">
    <property type="entry name" value="Glyco_trans_1"/>
</dbReference>
<dbReference type="AlphaFoldDB" id="A0A7X2LZ34"/>
<dbReference type="EMBL" id="WKKI01000025">
    <property type="protein sequence ID" value="MRX72996.1"/>
    <property type="molecule type" value="Genomic_DNA"/>
</dbReference>
<evidence type="ECO:0000259" key="1">
    <source>
        <dbReference type="Pfam" id="PF00534"/>
    </source>
</evidence>
<evidence type="ECO:0000313" key="2">
    <source>
        <dbReference type="EMBL" id="MRX72996.1"/>
    </source>
</evidence>
<dbReference type="Pfam" id="PF00534">
    <property type="entry name" value="Glycos_transf_1"/>
    <property type="match status" value="1"/>
</dbReference>
<dbReference type="Gene3D" id="3.40.50.2000">
    <property type="entry name" value="Glycogen Phosphorylase B"/>
    <property type="match status" value="1"/>
</dbReference>
<dbReference type="RefSeq" id="WP_154308225.1">
    <property type="nucleotide sequence ID" value="NZ_WKKI01000025.1"/>
</dbReference>
<protein>
    <submittedName>
        <fullName evidence="2">Glycosyltransferase</fullName>
    </submittedName>
</protein>
<feature type="domain" description="Glycosyl transferase family 1" evidence="1">
    <location>
        <begin position="201"/>
        <end position="359"/>
    </location>
</feature>
<comment type="caution">
    <text evidence="2">The sequence shown here is derived from an EMBL/GenBank/DDBJ whole genome shotgun (WGS) entry which is preliminary data.</text>
</comment>
<organism evidence="2 3">
    <name type="scientific">Metabacillus lacus</name>
    <dbReference type="NCBI Taxonomy" id="1983721"/>
    <lineage>
        <taxon>Bacteria</taxon>
        <taxon>Bacillati</taxon>
        <taxon>Bacillota</taxon>
        <taxon>Bacilli</taxon>
        <taxon>Bacillales</taxon>
        <taxon>Bacillaceae</taxon>
        <taxon>Metabacillus</taxon>
    </lineage>
</organism>
<dbReference type="OrthoDB" id="9772485at2"/>
<accession>A0A7X2LZ34</accession>
<name>A0A7X2LZ34_9BACI</name>